<dbReference type="RefSeq" id="WP_203920489.1">
    <property type="nucleotide sequence ID" value="NZ_BONZ01000049.1"/>
</dbReference>
<evidence type="ECO:0008006" key="4">
    <source>
        <dbReference type="Google" id="ProtNLM"/>
    </source>
</evidence>
<reference evidence="2" key="1">
    <citation type="submission" date="2021-01" db="EMBL/GenBank/DDBJ databases">
        <title>Whole genome shotgun sequence of Rugosimonospora africana NBRC 104875.</title>
        <authorList>
            <person name="Komaki H."/>
            <person name="Tamura T."/>
        </authorList>
    </citation>
    <scope>NUCLEOTIDE SEQUENCE</scope>
    <source>
        <strain evidence="2">NBRC 104875</strain>
    </source>
</reference>
<feature type="signal peptide" evidence="1">
    <location>
        <begin position="1"/>
        <end position="38"/>
    </location>
</feature>
<name>A0A8J3QW61_9ACTN</name>
<dbReference type="AlphaFoldDB" id="A0A8J3QW61"/>
<sequence>MRSQQGQPGKGRRVGRAAALVSAVVAAISLGVASPALADTYRVSTTGAGAVLSIFTYSSNLKLCDTVADGKRAMADVSIWGSNGQLLDYYELVDANGANGQADADCDVVRRERLFQTGDTINYKVWIQDGTGGPIERAHTDEIDL</sequence>
<feature type="chain" id="PRO_5035213242" description="Secreted protein" evidence="1">
    <location>
        <begin position="39"/>
        <end position="145"/>
    </location>
</feature>
<comment type="caution">
    <text evidence="2">The sequence shown here is derived from an EMBL/GenBank/DDBJ whole genome shotgun (WGS) entry which is preliminary data.</text>
</comment>
<gene>
    <name evidence="2" type="ORF">Raf01_50850</name>
</gene>
<keyword evidence="1" id="KW-0732">Signal</keyword>
<proteinExistence type="predicted"/>
<organism evidence="2 3">
    <name type="scientific">Rugosimonospora africana</name>
    <dbReference type="NCBI Taxonomy" id="556532"/>
    <lineage>
        <taxon>Bacteria</taxon>
        <taxon>Bacillati</taxon>
        <taxon>Actinomycetota</taxon>
        <taxon>Actinomycetes</taxon>
        <taxon>Micromonosporales</taxon>
        <taxon>Micromonosporaceae</taxon>
        <taxon>Rugosimonospora</taxon>
    </lineage>
</organism>
<dbReference type="Proteomes" id="UP000642748">
    <property type="component" value="Unassembled WGS sequence"/>
</dbReference>
<evidence type="ECO:0000256" key="1">
    <source>
        <dbReference type="SAM" id="SignalP"/>
    </source>
</evidence>
<keyword evidence="3" id="KW-1185">Reference proteome</keyword>
<evidence type="ECO:0000313" key="2">
    <source>
        <dbReference type="EMBL" id="GIH16913.1"/>
    </source>
</evidence>
<protein>
    <recommendedName>
        <fullName evidence="4">Secreted protein</fullName>
    </recommendedName>
</protein>
<dbReference type="EMBL" id="BONZ01000049">
    <property type="protein sequence ID" value="GIH16913.1"/>
    <property type="molecule type" value="Genomic_DNA"/>
</dbReference>
<evidence type="ECO:0000313" key="3">
    <source>
        <dbReference type="Proteomes" id="UP000642748"/>
    </source>
</evidence>
<accession>A0A8J3QW61</accession>